<dbReference type="InterPro" id="IPR000515">
    <property type="entry name" value="MetI-like"/>
</dbReference>
<feature type="transmembrane region" description="Helical" evidence="7">
    <location>
        <begin position="259"/>
        <end position="284"/>
    </location>
</feature>
<keyword evidence="2 7" id="KW-0813">Transport</keyword>
<dbReference type="Pfam" id="PF12911">
    <property type="entry name" value="OppC_N"/>
    <property type="match status" value="1"/>
</dbReference>
<dbReference type="SUPFAM" id="SSF161098">
    <property type="entry name" value="MetI-like"/>
    <property type="match status" value="1"/>
</dbReference>
<dbReference type="PANTHER" id="PTHR43386:SF1">
    <property type="entry name" value="D,D-DIPEPTIDE TRANSPORT SYSTEM PERMEASE PROTEIN DDPC-RELATED"/>
    <property type="match status" value="1"/>
</dbReference>
<evidence type="ECO:0000313" key="10">
    <source>
        <dbReference type="Proteomes" id="UP001596047"/>
    </source>
</evidence>
<dbReference type="Pfam" id="PF00528">
    <property type="entry name" value="BPD_transp_1"/>
    <property type="match status" value="1"/>
</dbReference>
<evidence type="ECO:0000256" key="3">
    <source>
        <dbReference type="ARBA" id="ARBA00022475"/>
    </source>
</evidence>
<evidence type="ECO:0000256" key="7">
    <source>
        <dbReference type="RuleBase" id="RU363032"/>
    </source>
</evidence>
<evidence type="ECO:0000313" key="9">
    <source>
        <dbReference type="EMBL" id="MFC5650359.1"/>
    </source>
</evidence>
<keyword evidence="6 7" id="KW-0472">Membrane</keyword>
<evidence type="ECO:0000256" key="2">
    <source>
        <dbReference type="ARBA" id="ARBA00022448"/>
    </source>
</evidence>
<keyword evidence="3" id="KW-1003">Cell membrane</keyword>
<organism evidence="9 10">
    <name type="scientific">Paenibacillus solisilvae</name>
    <dbReference type="NCBI Taxonomy" id="2486751"/>
    <lineage>
        <taxon>Bacteria</taxon>
        <taxon>Bacillati</taxon>
        <taxon>Bacillota</taxon>
        <taxon>Bacilli</taxon>
        <taxon>Bacillales</taxon>
        <taxon>Paenibacillaceae</taxon>
        <taxon>Paenibacillus</taxon>
    </lineage>
</organism>
<gene>
    <name evidence="9" type="ORF">ACFPYJ_14710</name>
</gene>
<comment type="similarity">
    <text evidence="7">Belongs to the binding-protein-dependent transport system permease family.</text>
</comment>
<comment type="caution">
    <text evidence="9">The sequence shown here is derived from an EMBL/GenBank/DDBJ whole genome shotgun (WGS) entry which is preliminary data.</text>
</comment>
<protein>
    <submittedName>
        <fullName evidence="9">ABC transporter permease</fullName>
    </submittedName>
</protein>
<dbReference type="Gene3D" id="1.10.3720.10">
    <property type="entry name" value="MetI-like"/>
    <property type="match status" value="1"/>
</dbReference>
<dbReference type="PANTHER" id="PTHR43386">
    <property type="entry name" value="OLIGOPEPTIDE TRANSPORT SYSTEM PERMEASE PROTEIN APPC"/>
    <property type="match status" value="1"/>
</dbReference>
<dbReference type="RefSeq" id="WP_379188913.1">
    <property type="nucleotide sequence ID" value="NZ_JBHSOW010000049.1"/>
</dbReference>
<dbReference type="Proteomes" id="UP001596047">
    <property type="component" value="Unassembled WGS sequence"/>
</dbReference>
<proteinExistence type="inferred from homology"/>
<dbReference type="InterPro" id="IPR050366">
    <property type="entry name" value="BP-dependent_transpt_permease"/>
</dbReference>
<name>A0ABW0W067_9BACL</name>
<keyword evidence="4 7" id="KW-0812">Transmembrane</keyword>
<feature type="domain" description="ABC transmembrane type-1" evidence="8">
    <location>
        <begin position="96"/>
        <end position="285"/>
    </location>
</feature>
<dbReference type="EMBL" id="JBHSOW010000049">
    <property type="protein sequence ID" value="MFC5650359.1"/>
    <property type="molecule type" value="Genomic_DNA"/>
</dbReference>
<evidence type="ECO:0000259" key="8">
    <source>
        <dbReference type="PROSITE" id="PS50928"/>
    </source>
</evidence>
<dbReference type="PROSITE" id="PS50928">
    <property type="entry name" value="ABC_TM1"/>
    <property type="match status" value="1"/>
</dbReference>
<accession>A0ABW0W067</accession>
<comment type="subcellular location">
    <subcellularLocation>
        <location evidence="1 7">Cell membrane</location>
        <topology evidence="1 7">Multi-pass membrane protein</topology>
    </subcellularLocation>
</comment>
<dbReference type="InterPro" id="IPR025966">
    <property type="entry name" value="OppC_N"/>
</dbReference>
<reference evidence="10" key="1">
    <citation type="journal article" date="2019" name="Int. J. Syst. Evol. Microbiol.">
        <title>The Global Catalogue of Microorganisms (GCM) 10K type strain sequencing project: providing services to taxonomists for standard genome sequencing and annotation.</title>
        <authorList>
            <consortium name="The Broad Institute Genomics Platform"/>
            <consortium name="The Broad Institute Genome Sequencing Center for Infectious Disease"/>
            <person name="Wu L."/>
            <person name="Ma J."/>
        </authorList>
    </citation>
    <scope>NUCLEOTIDE SEQUENCE [LARGE SCALE GENOMIC DNA]</scope>
    <source>
        <strain evidence="10">CGMCC 1.3240</strain>
    </source>
</reference>
<feature type="transmembrane region" description="Helical" evidence="7">
    <location>
        <begin position="100"/>
        <end position="124"/>
    </location>
</feature>
<feature type="transmembrane region" description="Helical" evidence="7">
    <location>
        <begin position="136"/>
        <end position="154"/>
    </location>
</feature>
<dbReference type="InterPro" id="IPR035906">
    <property type="entry name" value="MetI-like_sf"/>
</dbReference>
<evidence type="ECO:0000256" key="5">
    <source>
        <dbReference type="ARBA" id="ARBA00022989"/>
    </source>
</evidence>
<dbReference type="CDD" id="cd06261">
    <property type="entry name" value="TM_PBP2"/>
    <property type="match status" value="1"/>
</dbReference>
<evidence type="ECO:0000256" key="6">
    <source>
        <dbReference type="ARBA" id="ARBA00023136"/>
    </source>
</evidence>
<keyword evidence="5 7" id="KW-1133">Transmembrane helix</keyword>
<sequence>MSMDLTRREIELGHLQVKPKNRARKLLAKIRKNGLIMSGLLMVLGFAVVALILPTFVPYSPFATDYTVALKPPSLSHLLGTDNLGRDVFSRVVWGARESLASGLLIVALAFVIGVPLGLISGFYGGWTDEIMMRVVDTWLAFPGLVLTMALTFIMGPSFINASLAVAVIMAPQFIRITRGQVLSIRDREFVHAARSHGVRTWRILLRHILPNASTSLTVACNLNMGHAIMVVASLSYLGLGTPPPFPSWGEMLQSGTTFLTMAPWISFAPGLAIFLLVLAFTLLGEGIRDEFDPHSKVKSG</sequence>
<feature type="transmembrane region" description="Helical" evidence="7">
    <location>
        <begin position="34"/>
        <end position="57"/>
    </location>
</feature>
<evidence type="ECO:0000256" key="4">
    <source>
        <dbReference type="ARBA" id="ARBA00022692"/>
    </source>
</evidence>
<evidence type="ECO:0000256" key="1">
    <source>
        <dbReference type="ARBA" id="ARBA00004651"/>
    </source>
</evidence>
<keyword evidence="10" id="KW-1185">Reference proteome</keyword>